<reference evidence="2" key="1">
    <citation type="journal article" date="2022" name="bioRxiv">
        <title>Deciphering the potential niche of two novel black yeast fungi from a biological soil crust based on their genomes, phenotypes, and melanin regulation.</title>
        <authorList>
            <consortium name="DOE Joint Genome Institute"/>
            <person name="Carr E.C."/>
            <person name="Barton Q."/>
            <person name="Grambo S."/>
            <person name="Sullivan M."/>
            <person name="Renfro C.M."/>
            <person name="Kuo A."/>
            <person name="Pangilinan J."/>
            <person name="Lipzen A."/>
            <person name="Keymanesh K."/>
            <person name="Savage E."/>
            <person name="Barry K."/>
            <person name="Grigoriev I.V."/>
            <person name="Riekhof W.R."/>
            <person name="Harris S.S."/>
        </authorList>
    </citation>
    <scope>NUCLEOTIDE SEQUENCE</scope>
    <source>
        <strain evidence="2">JF 03-4F</strain>
    </source>
</reference>
<evidence type="ECO:0000256" key="1">
    <source>
        <dbReference type="SAM" id="MobiDB-lite"/>
    </source>
</evidence>
<keyword evidence="3" id="KW-1185">Reference proteome</keyword>
<name>A0AAN6DXT6_9EURO</name>
<dbReference type="EMBL" id="MU404354">
    <property type="protein sequence ID" value="KAI1612845.1"/>
    <property type="molecule type" value="Genomic_DNA"/>
</dbReference>
<sequence>MVTAQFKPKIKAQSVKWIPEAKVFLLEWLEANKGPEGTLVQDEASALNALIADEHFLKLVPGIETLADDQKREKVTARLKWFWTQYRLSKYENAPYTATTIYGKGVEVLDWEEPGTRYVDLYTPDQLRARRRLAYSNEATSHATSKRKASYTVGGADDRQSPKRLRSRTNDAPTQPNDLTRTSPPESEQVGNRESSQGQREDHASAPRQPTDRLERRTRQNDMLSDVEFANLPKFKRLLGKADGGPSDFVRHGPDDVVEVEMLRIYDRIEGTVQKYMYSTKLDADQPILLEPKYAYPGQLNHLIGVVMGDSAGTVDARRMLFTSLQQEKAVG</sequence>
<dbReference type="Proteomes" id="UP001203852">
    <property type="component" value="Unassembled WGS sequence"/>
</dbReference>
<accession>A0AAN6DXT6</accession>
<feature type="compositionally biased region" description="Polar residues" evidence="1">
    <location>
        <begin position="170"/>
        <end position="198"/>
    </location>
</feature>
<evidence type="ECO:0000313" key="3">
    <source>
        <dbReference type="Proteomes" id="UP001203852"/>
    </source>
</evidence>
<feature type="compositionally biased region" description="Basic and acidic residues" evidence="1">
    <location>
        <begin position="199"/>
        <end position="220"/>
    </location>
</feature>
<feature type="region of interest" description="Disordered" evidence="1">
    <location>
        <begin position="137"/>
        <end position="225"/>
    </location>
</feature>
<proteinExistence type="predicted"/>
<dbReference type="AlphaFoldDB" id="A0AAN6DXT6"/>
<evidence type="ECO:0000313" key="2">
    <source>
        <dbReference type="EMBL" id="KAI1612845.1"/>
    </source>
</evidence>
<comment type="caution">
    <text evidence="2">The sequence shown here is derived from an EMBL/GenBank/DDBJ whole genome shotgun (WGS) entry which is preliminary data.</text>
</comment>
<protein>
    <submittedName>
        <fullName evidence="2">Uncharacterized protein</fullName>
    </submittedName>
</protein>
<gene>
    <name evidence="2" type="ORF">EDD36DRAFT_419004</name>
</gene>
<organism evidence="2 3">
    <name type="scientific">Exophiala viscosa</name>
    <dbReference type="NCBI Taxonomy" id="2486360"/>
    <lineage>
        <taxon>Eukaryota</taxon>
        <taxon>Fungi</taxon>
        <taxon>Dikarya</taxon>
        <taxon>Ascomycota</taxon>
        <taxon>Pezizomycotina</taxon>
        <taxon>Eurotiomycetes</taxon>
        <taxon>Chaetothyriomycetidae</taxon>
        <taxon>Chaetothyriales</taxon>
        <taxon>Herpotrichiellaceae</taxon>
        <taxon>Exophiala</taxon>
    </lineage>
</organism>